<proteinExistence type="predicted"/>
<reference evidence="1" key="1">
    <citation type="submission" date="2014-11" db="EMBL/GenBank/DDBJ databases">
        <authorList>
            <person name="Amaro Gonzalez C."/>
        </authorList>
    </citation>
    <scope>NUCLEOTIDE SEQUENCE</scope>
</reference>
<organism evidence="1">
    <name type="scientific">Anguilla anguilla</name>
    <name type="common">European freshwater eel</name>
    <name type="synonym">Muraena anguilla</name>
    <dbReference type="NCBI Taxonomy" id="7936"/>
    <lineage>
        <taxon>Eukaryota</taxon>
        <taxon>Metazoa</taxon>
        <taxon>Chordata</taxon>
        <taxon>Craniata</taxon>
        <taxon>Vertebrata</taxon>
        <taxon>Euteleostomi</taxon>
        <taxon>Actinopterygii</taxon>
        <taxon>Neopterygii</taxon>
        <taxon>Teleostei</taxon>
        <taxon>Anguilliformes</taxon>
        <taxon>Anguillidae</taxon>
        <taxon>Anguilla</taxon>
    </lineage>
</organism>
<accession>A0A0E9XWQ1</accession>
<dbReference type="EMBL" id="GBXM01002322">
    <property type="protein sequence ID" value="JAI06256.1"/>
    <property type="molecule type" value="Transcribed_RNA"/>
</dbReference>
<sequence length="14" mass="1671">MSGCSVTTWWKHFT</sequence>
<evidence type="ECO:0000313" key="1">
    <source>
        <dbReference type="EMBL" id="JAI06256.1"/>
    </source>
</evidence>
<protein>
    <submittedName>
        <fullName evidence="1">Uncharacterized protein</fullName>
    </submittedName>
</protein>
<reference evidence="1" key="2">
    <citation type="journal article" date="2015" name="Fish Shellfish Immunol.">
        <title>Early steps in the European eel (Anguilla anguilla)-Vibrio vulnificus interaction in the gills: Role of the RtxA13 toxin.</title>
        <authorList>
            <person name="Callol A."/>
            <person name="Pajuelo D."/>
            <person name="Ebbesson L."/>
            <person name="Teles M."/>
            <person name="MacKenzie S."/>
            <person name="Amaro C."/>
        </authorList>
    </citation>
    <scope>NUCLEOTIDE SEQUENCE</scope>
</reference>
<name>A0A0E9XWQ1_ANGAN</name>